<proteinExistence type="predicted"/>
<protein>
    <submittedName>
        <fullName evidence="3">Uncharacterized protein</fullName>
    </submittedName>
</protein>
<feature type="region of interest" description="Disordered" evidence="1">
    <location>
        <begin position="96"/>
        <end position="144"/>
    </location>
</feature>
<dbReference type="EMBL" id="AP025739">
    <property type="protein sequence ID" value="BDI29435.1"/>
    <property type="molecule type" value="Genomic_DNA"/>
</dbReference>
<keyword evidence="2" id="KW-1133">Transmembrane helix</keyword>
<feature type="transmembrane region" description="Helical" evidence="2">
    <location>
        <begin position="61"/>
        <end position="78"/>
    </location>
</feature>
<dbReference type="Proteomes" id="UP000287394">
    <property type="component" value="Chromosome"/>
</dbReference>
<accession>A0A402CZH8</accession>
<evidence type="ECO:0000256" key="2">
    <source>
        <dbReference type="SAM" id="Phobius"/>
    </source>
</evidence>
<keyword evidence="2" id="KW-0472">Membrane</keyword>
<name>A0A402CZH8_9BACT</name>
<feature type="compositionally biased region" description="Pro residues" evidence="1">
    <location>
        <begin position="113"/>
        <end position="124"/>
    </location>
</feature>
<reference evidence="3 4" key="1">
    <citation type="journal article" date="2019" name="Int. J. Syst. Evol. Microbiol.">
        <title>Capsulimonas corticalis gen. nov., sp. nov., an aerobic capsulated bacterium, of a novel bacterial order, Capsulimonadales ord. nov., of the class Armatimonadia of the phylum Armatimonadetes.</title>
        <authorList>
            <person name="Li J."/>
            <person name="Kudo C."/>
            <person name="Tonouchi A."/>
        </authorList>
    </citation>
    <scope>NUCLEOTIDE SEQUENCE [LARGE SCALE GENOMIC DNA]</scope>
    <source>
        <strain evidence="3 4">AX-7</strain>
    </source>
</reference>
<sequence length="283" mass="30976">MGYRPDRRRLLRRAIRETYKQARKDGQSDEETSQKFAVASVIGGGIILTIGLASVGGPVCMIVVAVAAGIGIVVYALTADASAKAKTKIARQAAVERQAAATRQKSQSTVRPAPTPPGSAPSPPASQTKHPRIAAPNPSSQENDKRQAAIMFRGFQRIGLSPLRKLKNGHILYFKEPADRYRMRADGSMEFIEHGLFLLTQYEVIFQVQSDYARRLAKLTGISYSLVDVTITEGAIRDYYRMANPITAFVCLICLFKIAKVAPPVEEQKVRELLAGLMSLTGK</sequence>
<evidence type="ECO:0000313" key="4">
    <source>
        <dbReference type="Proteomes" id="UP000287394"/>
    </source>
</evidence>
<feature type="transmembrane region" description="Helical" evidence="2">
    <location>
        <begin position="36"/>
        <end position="55"/>
    </location>
</feature>
<gene>
    <name evidence="3" type="ORF">CCAX7_14860</name>
</gene>
<evidence type="ECO:0000256" key="1">
    <source>
        <dbReference type="SAM" id="MobiDB-lite"/>
    </source>
</evidence>
<evidence type="ECO:0000313" key="3">
    <source>
        <dbReference type="EMBL" id="BDI29435.1"/>
    </source>
</evidence>
<dbReference type="RefSeq" id="WP_125206094.1">
    <property type="nucleotide sequence ID" value="NZ_AP025739.1"/>
</dbReference>
<dbReference type="KEGG" id="ccot:CCAX7_14860"/>
<keyword evidence="2" id="KW-0812">Transmembrane</keyword>
<dbReference type="AlphaFoldDB" id="A0A402CZH8"/>
<keyword evidence="4" id="KW-1185">Reference proteome</keyword>
<organism evidence="3 4">
    <name type="scientific">Capsulimonas corticalis</name>
    <dbReference type="NCBI Taxonomy" id="2219043"/>
    <lineage>
        <taxon>Bacteria</taxon>
        <taxon>Bacillati</taxon>
        <taxon>Armatimonadota</taxon>
        <taxon>Armatimonadia</taxon>
        <taxon>Capsulimonadales</taxon>
        <taxon>Capsulimonadaceae</taxon>
        <taxon>Capsulimonas</taxon>
    </lineage>
</organism>